<dbReference type="AlphaFoldDB" id="A0A4U9DD09"/>
<dbReference type="EMBL" id="CABDVU010000001">
    <property type="protein sequence ID" value="VTN15556.1"/>
    <property type="molecule type" value="Genomic_DNA"/>
</dbReference>
<dbReference type="InterPro" id="IPR029063">
    <property type="entry name" value="SAM-dependent_MTases_sf"/>
</dbReference>
<gene>
    <name evidence="1" type="ORF">NCTC9185_07644</name>
</gene>
<name>A0A4U9DD09_RAOTE</name>
<evidence type="ECO:0000313" key="2">
    <source>
        <dbReference type="Proteomes" id="UP000339249"/>
    </source>
</evidence>
<proteinExistence type="predicted"/>
<organism evidence="1 2">
    <name type="scientific">Raoultella terrigena</name>
    <name type="common">Klebsiella terrigena</name>
    <dbReference type="NCBI Taxonomy" id="577"/>
    <lineage>
        <taxon>Bacteria</taxon>
        <taxon>Pseudomonadati</taxon>
        <taxon>Pseudomonadota</taxon>
        <taxon>Gammaproteobacteria</taxon>
        <taxon>Enterobacterales</taxon>
        <taxon>Enterobacteriaceae</taxon>
        <taxon>Klebsiella/Raoultella group</taxon>
        <taxon>Raoultella</taxon>
    </lineage>
</organism>
<dbReference type="SUPFAM" id="SSF53335">
    <property type="entry name" value="S-adenosyl-L-methionine-dependent methyltransferases"/>
    <property type="match status" value="1"/>
</dbReference>
<sequence length="142" mass="15955">MRATCVLRDGCFFRLLGGIRHGSLSLREGAQTFHFGDAAASLNADVAILTPAVYWRLLTGGSLAAAEAWMEGEWETQQLTPLLQILALNRRVLGRLNRGFRLLGRPIARLHHRARRNHRQQARKNIAAHYDLGNDFYGALPR</sequence>
<reference evidence="1 2" key="1">
    <citation type="submission" date="2019-04" db="EMBL/GenBank/DDBJ databases">
        <authorList>
            <consortium name="Pathogen Informatics"/>
        </authorList>
    </citation>
    <scope>NUCLEOTIDE SEQUENCE [LARGE SCALE GENOMIC DNA]</scope>
    <source>
        <strain evidence="1 2">NCTC9185</strain>
    </source>
</reference>
<evidence type="ECO:0000313" key="1">
    <source>
        <dbReference type="EMBL" id="VTN15556.1"/>
    </source>
</evidence>
<accession>A0A4U9DD09</accession>
<dbReference type="Proteomes" id="UP000339249">
    <property type="component" value="Unassembled WGS sequence"/>
</dbReference>
<protein>
    <submittedName>
        <fullName evidence="1">Cyclopropane fatty acyl phospholipid synthase</fullName>
    </submittedName>
</protein>